<dbReference type="Gene3D" id="1.10.10.10">
    <property type="entry name" value="Winged helix-like DNA-binding domain superfamily/Winged helix DNA-binding domain"/>
    <property type="match status" value="1"/>
</dbReference>
<dbReference type="Gene3D" id="3.50.50.60">
    <property type="entry name" value="FAD/NAD(P)-binding domain"/>
    <property type="match status" value="1"/>
</dbReference>
<dbReference type="Pfam" id="PF01593">
    <property type="entry name" value="Amino_oxidase"/>
    <property type="match status" value="1"/>
</dbReference>
<evidence type="ECO:0000256" key="2">
    <source>
        <dbReference type="ARBA" id="ARBA00005995"/>
    </source>
</evidence>
<dbReference type="PRINTS" id="PR00419">
    <property type="entry name" value="ADXRDTASE"/>
</dbReference>
<dbReference type="PANTHER" id="PTHR10742">
    <property type="entry name" value="FLAVIN MONOAMINE OXIDASE"/>
    <property type="match status" value="1"/>
</dbReference>
<dbReference type="Proteomes" id="UP001152747">
    <property type="component" value="Unassembled WGS sequence"/>
</dbReference>
<dbReference type="Pfam" id="PF04433">
    <property type="entry name" value="SWIRM"/>
    <property type="match status" value="1"/>
</dbReference>
<dbReference type="InterPro" id="IPR036188">
    <property type="entry name" value="FAD/NAD-bd_sf"/>
</dbReference>
<keyword evidence="3" id="KW-0560">Oxidoreductase</keyword>
<dbReference type="InterPro" id="IPR007526">
    <property type="entry name" value="SWIRM"/>
</dbReference>
<accession>A0A9P1I3K8</accession>
<evidence type="ECO:0000256" key="1">
    <source>
        <dbReference type="ARBA" id="ARBA00004123"/>
    </source>
</evidence>
<dbReference type="EMBL" id="CANHGI010000001">
    <property type="protein sequence ID" value="CAI5439035.1"/>
    <property type="molecule type" value="Genomic_DNA"/>
</dbReference>
<dbReference type="GO" id="GO:0005634">
    <property type="term" value="C:nucleus"/>
    <property type="evidence" value="ECO:0007669"/>
    <property type="project" value="UniProtKB-SubCell"/>
</dbReference>
<evidence type="ECO:0000259" key="4">
    <source>
        <dbReference type="PROSITE" id="PS50934"/>
    </source>
</evidence>
<comment type="caution">
    <text evidence="5">The sequence shown here is derived from an EMBL/GenBank/DDBJ whole genome shotgun (WGS) entry which is preliminary data.</text>
</comment>
<dbReference type="SUPFAM" id="SSF51905">
    <property type="entry name" value="FAD/NAD(P)-binding domain"/>
    <property type="match status" value="1"/>
</dbReference>
<feature type="domain" description="SWIRM" evidence="4">
    <location>
        <begin position="7"/>
        <end position="105"/>
    </location>
</feature>
<dbReference type="PANTHER" id="PTHR10742:SF386">
    <property type="entry name" value="LYSINE-SPECIFIC HISTONE DEMETHYLASE 1A"/>
    <property type="match status" value="1"/>
</dbReference>
<sequence>MNNLLAFRVAAERSRLPYDRPTDVEYAFFPEIRTSRHANTVFLLIRNTALKLWLSNPLYELEIPELRRELAPPFNSDSQLIENVHNYLSRYGLINVGIFKRSTGIPRNIPESVKSVVVIGAGVAGISAALQLTSFGFDVTIIEGREEIGGRVRSIHVGNQIMEIGADTFRSSRSNAMTVLIQQLQVTPISVDEKTPMYADGKFVDVLRDKMINATYTACRDSIDVLTHNAEQRQENGLYISRQRGFENVLNLIERESIIKYYNFWKILNDITEKRENHYQTLKMCREIINMNEKRLTEIGSSDPLLRRSIRHDISVTLKKFEENFEKMEECEVEIHNARKAPSSKQAMHPSDFRYFNFYLGHEEFVFGAPLEQVQMSCDAVKSKLPGASLRVKEGVSGLLERLVESRNMDVRLNHRVQNINYEDNGVKFEQISVFAHCQLEY</sequence>
<comment type="subcellular location">
    <subcellularLocation>
        <location evidence="1">Nucleus</location>
    </subcellularLocation>
</comment>
<dbReference type="OrthoDB" id="9982100at2759"/>
<proteinExistence type="inferred from homology"/>
<evidence type="ECO:0000256" key="3">
    <source>
        <dbReference type="ARBA" id="ARBA00023002"/>
    </source>
</evidence>
<dbReference type="InterPro" id="IPR036388">
    <property type="entry name" value="WH-like_DNA-bd_sf"/>
</dbReference>
<protein>
    <recommendedName>
        <fullName evidence="4">SWIRM domain-containing protein</fullName>
    </recommendedName>
</protein>
<dbReference type="FunFam" id="1.10.10.10:FF:000064">
    <property type="entry name" value="Lysine-specific histone demethylase 1A"/>
    <property type="match status" value="1"/>
</dbReference>
<name>A0A9P1I3K8_9PELO</name>
<comment type="similarity">
    <text evidence="2">Belongs to the flavin monoamine oxidase family.</text>
</comment>
<dbReference type="GO" id="GO:0003682">
    <property type="term" value="F:chromatin binding"/>
    <property type="evidence" value="ECO:0007669"/>
    <property type="project" value="TreeGrafter"/>
</dbReference>
<dbReference type="InterPro" id="IPR002937">
    <property type="entry name" value="Amino_oxidase"/>
</dbReference>
<evidence type="ECO:0000313" key="5">
    <source>
        <dbReference type="EMBL" id="CAI5439035.1"/>
    </source>
</evidence>
<evidence type="ECO:0000313" key="6">
    <source>
        <dbReference type="Proteomes" id="UP001152747"/>
    </source>
</evidence>
<dbReference type="AlphaFoldDB" id="A0A9P1I3K8"/>
<dbReference type="InterPro" id="IPR009057">
    <property type="entry name" value="Homeodomain-like_sf"/>
</dbReference>
<dbReference type="GO" id="GO:0050660">
    <property type="term" value="F:flavin adenine dinucleotide binding"/>
    <property type="evidence" value="ECO:0007669"/>
    <property type="project" value="TreeGrafter"/>
</dbReference>
<reference evidence="5" key="1">
    <citation type="submission" date="2022-11" db="EMBL/GenBank/DDBJ databases">
        <authorList>
            <person name="Kikuchi T."/>
        </authorList>
    </citation>
    <scope>NUCLEOTIDE SEQUENCE</scope>
    <source>
        <strain evidence="5">PS1010</strain>
    </source>
</reference>
<dbReference type="InterPro" id="IPR050281">
    <property type="entry name" value="Flavin_monoamine_oxidase"/>
</dbReference>
<dbReference type="GO" id="GO:0140682">
    <property type="term" value="F:FAD-dependent H3K4me/H3K4me3 demethylase activity"/>
    <property type="evidence" value="ECO:0007669"/>
    <property type="project" value="UniProtKB-ARBA"/>
</dbReference>
<keyword evidence="6" id="KW-1185">Reference proteome</keyword>
<dbReference type="PROSITE" id="PS50934">
    <property type="entry name" value="SWIRM"/>
    <property type="match status" value="1"/>
</dbReference>
<dbReference type="SUPFAM" id="SSF46689">
    <property type="entry name" value="Homeodomain-like"/>
    <property type="match status" value="1"/>
</dbReference>
<organism evidence="5 6">
    <name type="scientific">Caenorhabditis angaria</name>
    <dbReference type="NCBI Taxonomy" id="860376"/>
    <lineage>
        <taxon>Eukaryota</taxon>
        <taxon>Metazoa</taxon>
        <taxon>Ecdysozoa</taxon>
        <taxon>Nematoda</taxon>
        <taxon>Chromadorea</taxon>
        <taxon>Rhabditida</taxon>
        <taxon>Rhabditina</taxon>
        <taxon>Rhabditomorpha</taxon>
        <taxon>Rhabditoidea</taxon>
        <taxon>Rhabditidae</taxon>
        <taxon>Peloderinae</taxon>
        <taxon>Caenorhabditis</taxon>
    </lineage>
</organism>
<gene>
    <name evidence="5" type="ORF">CAMP_LOCUS1672</name>
</gene>